<dbReference type="EMBL" id="JAAGVY010000021">
    <property type="protein sequence ID" value="NEN24199.1"/>
    <property type="molecule type" value="Genomic_DNA"/>
</dbReference>
<reference evidence="1 2" key="1">
    <citation type="submission" date="2020-02" db="EMBL/GenBank/DDBJ databases">
        <title>Out from the shadows clarifying the taxonomy of the family Cryomorphaceae and related taxa by utilizing the GTDB taxonomic framework.</title>
        <authorList>
            <person name="Bowman J.P."/>
        </authorList>
    </citation>
    <scope>NUCLEOTIDE SEQUENCE [LARGE SCALE GENOMIC DNA]</scope>
    <source>
        <strain evidence="1 2">QSSC 1-22</strain>
    </source>
</reference>
<protein>
    <submittedName>
        <fullName evidence="1">Uncharacterized protein</fullName>
    </submittedName>
</protein>
<sequence length="342" mass="39724">MKQIRVELKKRGQKLDKIVALQNEIGGAIDLIHGSFILIKGLKNVDSNNYAYLNCLSNGFERLMKIFIIGDYYETNQTFPESTKLFKGVQYKSGHELKAMFENNYVRIFKNCQRDKQKELNNQKKLIFQYLGILQDYSVNHRYGNISKICAQNPFNINENVFGRVRAFISGFVEPSESQELQLEATDILAFNRFIHFNKLIVNCLMSSYYNFTEIPYVWSNESVLDEIPSPTDFTTSLNMYRLGLRKSSLKFWSIYLKADKLILKQGMFPKEWPFTIKKIKYLKVRKSSYLIIGGRLYTANGLASRADIPSYFSSPELLVRQHAVKQIDFAKEVLKLNVLSK</sequence>
<comment type="caution">
    <text evidence="1">The sequence shown here is derived from an EMBL/GenBank/DDBJ whole genome shotgun (WGS) entry which is preliminary data.</text>
</comment>
<accession>A0A7K3WR90</accession>
<organism evidence="1 2">
    <name type="scientific">Cryomorpha ignava</name>
    <dbReference type="NCBI Taxonomy" id="101383"/>
    <lineage>
        <taxon>Bacteria</taxon>
        <taxon>Pseudomonadati</taxon>
        <taxon>Bacteroidota</taxon>
        <taxon>Flavobacteriia</taxon>
        <taxon>Flavobacteriales</taxon>
        <taxon>Cryomorphaceae</taxon>
        <taxon>Cryomorpha</taxon>
    </lineage>
</organism>
<dbReference type="RefSeq" id="WP_163285592.1">
    <property type="nucleotide sequence ID" value="NZ_JAAGVY010000021.1"/>
</dbReference>
<name>A0A7K3WR90_9FLAO</name>
<keyword evidence="2" id="KW-1185">Reference proteome</keyword>
<dbReference type="Proteomes" id="UP000486602">
    <property type="component" value="Unassembled WGS sequence"/>
</dbReference>
<proteinExistence type="predicted"/>
<evidence type="ECO:0000313" key="1">
    <source>
        <dbReference type="EMBL" id="NEN24199.1"/>
    </source>
</evidence>
<gene>
    <name evidence="1" type="ORF">G3O08_11865</name>
</gene>
<dbReference type="AlphaFoldDB" id="A0A7K3WR90"/>
<evidence type="ECO:0000313" key="2">
    <source>
        <dbReference type="Proteomes" id="UP000486602"/>
    </source>
</evidence>